<dbReference type="AlphaFoldDB" id="A0A1C5K565"/>
<dbReference type="Pfam" id="PF02900">
    <property type="entry name" value="LigB"/>
    <property type="match status" value="1"/>
</dbReference>
<evidence type="ECO:0000259" key="1">
    <source>
        <dbReference type="Pfam" id="PF02900"/>
    </source>
</evidence>
<proteinExistence type="predicted"/>
<dbReference type="RefSeq" id="WP_089015584.1">
    <property type="nucleotide sequence ID" value="NZ_LT607754.1"/>
</dbReference>
<keyword evidence="2" id="KW-0223">Dioxygenase</keyword>
<evidence type="ECO:0000313" key="2">
    <source>
        <dbReference type="EMBL" id="SCG77928.1"/>
    </source>
</evidence>
<keyword evidence="2" id="KW-0560">Oxidoreductase</keyword>
<dbReference type="InterPro" id="IPR004183">
    <property type="entry name" value="Xdiol_dOase_suB"/>
</dbReference>
<dbReference type="NCBIfam" id="NF009909">
    <property type="entry name" value="PRK13370.1-3"/>
    <property type="match status" value="1"/>
</dbReference>
<protein>
    <submittedName>
        <fullName evidence="2">2,3-dihydroxyphenylpropionate 1,2-dioxygenase</fullName>
    </submittedName>
</protein>
<dbReference type="Proteomes" id="UP000198221">
    <property type="component" value="Chromosome I"/>
</dbReference>
<sequence length="278" mass="29646">MVVCASHSPLMHGRSDVGQVFRAGLDRVREDVRRFGPELVVFFGPDHRRAFTDTVPAITVVESAHGYGDWGTVEEAYRVPSDHARSLATALMAARFDVAVANRLPLDHGFGQTATQLFGSLSAVPILPVVINCVARPLPGLARVADLGRAVDAHVRTIGCRVLYVASGGLSHAPPSLAPTVQTLSEEQRRRLIETGLAAAAERIAPDWDERFLRLLGTGDLDQLARMDDDDIEVAGNGAHEVRTWVAAAAAGGVPVPTVAYEPVPEWITGMAVASAHG</sequence>
<organism evidence="2 3">
    <name type="scientific">Micromonospora inositola</name>
    <dbReference type="NCBI Taxonomy" id="47865"/>
    <lineage>
        <taxon>Bacteria</taxon>
        <taxon>Bacillati</taxon>
        <taxon>Actinomycetota</taxon>
        <taxon>Actinomycetes</taxon>
        <taxon>Micromonosporales</taxon>
        <taxon>Micromonosporaceae</taxon>
        <taxon>Micromonospora</taxon>
    </lineage>
</organism>
<accession>A0A1C5K565</accession>
<gene>
    <name evidence="2" type="ORF">GA0070613_6410</name>
</gene>
<dbReference type="GO" id="GO:0008198">
    <property type="term" value="F:ferrous iron binding"/>
    <property type="evidence" value="ECO:0007669"/>
    <property type="project" value="InterPro"/>
</dbReference>
<dbReference type="EMBL" id="LT607754">
    <property type="protein sequence ID" value="SCG77928.1"/>
    <property type="molecule type" value="Genomic_DNA"/>
</dbReference>
<keyword evidence="3" id="KW-1185">Reference proteome</keyword>
<dbReference type="Gene3D" id="3.40.830.10">
    <property type="entry name" value="LigB-like"/>
    <property type="match status" value="1"/>
</dbReference>
<dbReference type="GO" id="GO:0016702">
    <property type="term" value="F:oxidoreductase activity, acting on single donors with incorporation of molecular oxygen, incorporation of two atoms of oxygen"/>
    <property type="evidence" value="ECO:0007669"/>
    <property type="project" value="UniProtKB-ARBA"/>
</dbReference>
<feature type="domain" description="Extradiol ring-cleavage dioxygenase class III enzyme subunit B" evidence="1">
    <location>
        <begin position="3"/>
        <end position="271"/>
    </location>
</feature>
<name>A0A1C5K565_9ACTN</name>
<evidence type="ECO:0000313" key="3">
    <source>
        <dbReference type="Proteomes" id="UP000198221"/>
    </source>
</evidence>
<dbReference type="SUPFAM" id="SSF53213">
    <property type="entry name" value="LigB-like"/>
    <property type="match status" value="1"/>
</dbReference>
<reference evidence="3" key="1">
    <citation type="submission" date="2016-06" db="EMBL/GenBank/DDBJ databases">
        <authorList>
            <person name="Varghese N."/>
            <person name="Submissions Spin"/>
        </authorList>
    </citation>
    <scope>NUCLEOTIDE SEQUENCE [LARGE SCALE GENOMIC DNA]</scope>
    <source>
        <strain evidence="3">DSM 43819</strain>
    </source>
</reference>